<dbReference type="Gene3D" id="2.40.30.170">
    <property type="match status" value="1"/>
</dbReference>
<organism evidence="2 3">
    <name type="scientific">Cognatiyoonia koreensis</name>
    <dbReference type="NCBI Taxonomy" id="364200"/>
    <lineage>
        <taxon>Bacteria</taxon>
        <taxon>Pseudomonadati</taxon>
        <taxon>Pseudomonadota</taxon>
        <taxon>Alphaproteobacteria</taxon>
        <taxon>Rhodobacterales</taxon>
        <taxon>Paracoccaceae</taxon>
        <taxon>Cognatiyoonia</taxon>
    </lineage>
</organism>
<dbReference type="Gene3D" id="2.40.420.20">
    <property type="match status" value="1"/>
</dbReference>
<feature type="coiled-coil region" evidence="1">
    <location>
        <begin position="199"/>
        <end position="226"/>
    </location>
</feature>
<dbReference type="OrthoDB" id="7626141at2"/>
<proteinExistence type="predicted"/>
<dbReference type="SUPFAM" id="SSF111369">
    <property type="entry name" value="HlyD-like secretion proteins"/>
    <property type="match status" value="1"/>
</dbReference>
<dbReference type="Proteomes" id="UP000199167">
    <property type="component" value="Unassembled WGS sequence"/>
</dbReference>
<keyword evidence="3" id="KW-1185">Reference proteome</keyword>
<feature type="coiled-coil region" evidence="1">
    <location>
        <begin position="119"/>
        <end position="153"/>
    </location>
</feature>
<accession>A0A1I0RDQ5</accession>
<evidence type="ECO:0000313" key="3">
    <source>
        <dbReference type="Proteomes" id="UP000199167"/>
    </source>
</evidence>
<sequence>MRFLRRSLLGVFLLSITLALLAFAGNTVRVAVQDRMNAEPRSFPERERVFAVNIVEIEPQTIEPVLTVFGELRSQRSIDLRSAVGGTVLEADPSLIEGGVVTAGQLLMRIDPKTAQASRDRVAADLQDAQAELRDAERGLVLAEDELTAAQAQAELRAQALTRARDLETRGVGTTAAVETAELAESSANAAVLSRRQALAGAEARVDQAATRLARAEIDLAEADRALDETEIFAVFDGTLSDVTVALGGRVTPNERFATLLDPTQLEVAFRVSTSQYARLLSGEGNLIAAPIKVMLDASGIGIEASGVITREGAAVGAGQTGRLIFARLDSAAGFRPGDFVTVSVNEPALDNVALVPATAVAADGTVLVVNDEDRLEVRQTEVKRRQGDDVIIAAAGLVGERIVAERSPLLGAGIGVRPITGGESMDEPAAPETVVLDAERRAKLVAFVTDSRMPEEAKTRLIGQLEQDEVPAETIARLESRMGT</sequence>
<dbReference type="PANTHER" id="PTHR30469:SF15">
    <property type="entry name" value="HLYD FAMILY OF SECRETION PROTEINS"/>
    <property type="match status" value="1"/>
</dbReference>
<gene>
    <name evidence="2" type="ORF">SAMN04488515_2523</name>
</gene>
<dbReference type="GO" id="GO:0015562">
    <property type="term" value="F:efflux transmembrane transporter activity"/>
    <property type="evidence" value="ECO:0007669"/>
    <property type="project" value="TreeGrafter"/>
</dbReference>
<dbReference type="STRING" id="364200.SAMN04488515_2523"/>
<protein>
    <submittedName>
        <fullName evidence="2">RND family efflux transporter, MFP subunit</fullName>
    </submittedName>
</protein>
<dbReference type="Gene3D" id="2.40.50.100">
    <property type="match status" value="2"/>
</dbReference>
<reference evidence="2 3" key="1">
    <citation type="submission" date="2016-10" db="EMBL/GenBank/DDBJ databases">
        <authorList>
            <person name="de Groot N.N."/>
        </authorList>
    </citation>
    <scope>NUCLEOTIDE SEQUENCE [LARGE SCALE GENOMIC DNA]</scope>
    <source>
        <strain evidence="2 3">DSM 17925</strain>
    </source>
</reference>
<evidence type="ECO:0000256" key="1">
    <source>
        <dbReference type="SAM" id="Coils"/>
    </source>
</evidence>
<dbReference type="PANTHER" id="PTHR30469">
    <property type="entry name" value="MULTIDRUG RESISTANCE PROTEIN MDTA"/>
    <property type="match status" value="1"/>
</dbReference>
<dbReference type="AlphaFoldDB" id="A0A1I0RDQ5"/>
<name>A0A1I0RDQ5_9RHOB</name>
<dbReference type="EMBL" id="FOIZ01000002">
    <property type="protein sequence ID" value="SEW38871.1"/>
    <property type="molecule type" value="Genomic_DNA"/>
</dbReference>
<dbReference type="Gene3D" id="1.10.287.470">
    <property type="entry name" value="Helix hairpin bin"/>
    <property type="match status" value="1"/>
</dbReference>
<keyword evidence="1" id="KW-0175">Coiled coil</keyword>
<evidence type="ECO:0000313" key="2">
    <source>
        <dbReference type="EMBL" id="SEW38871.1"/>
    </source>
</evidence>
<dbReference type="RefSeq" id="WP_089995299.1">
    <property type="nucleotide sequence ID" value="NZ_FOIZ01000002.1"/>
</dbReference>
<dbReference type="GO" id="GO:1990281">
    <property type="term" value="C:efflux pump complex"/>
    <property type="evidence" value="ECO:0007669"/>
    <property type="project" value="TreeGrafter"/>
</dbReference>